<keyword evidence="2" id="KW-1185">Reference proteome</keyword>
<dbReference type="PROSITE" id="PS51257">
    <property type="entry name" value="PROKAR_LIPOPROTEIN"/>
    <property type="match status" value="1"/>
</dbReference>
<dbReference type="EMBL" id="JBBLZC010000039">
    <property type="protein sequence ID" value="MEK0085966.1"/>
    <property type="molecule type" value="Genomic_DNA"/>
</dbReference>
<dbReference type="RefSeq" id="WP_418161814.1">
    <property type="nucleotide sequence ID" value="NZ_JBBLZC010000039.1"/>
</dbReference>
<sequence>MWRLAAWSSVSTRDAGGLLGALALGACAWQGPGLGGYDDGLQFKVTSFYADNAIEKSMSCTQPRMTPVGTQLVSETTDRIVMKVRYYWWDETRHAGQDTVMGGRRHAGGMSGYCNGWSERTFTIAKNGKGGLDVVGMTGATRG</sequence>
<evidence type="ECO:0008006" key="3">
    <source>
        <dbReference type="Google" id="ProtNLM"/>
    </source>
</evidence>
<dbReference type="Proteomes" id="UP001375743">
    <property type="component" value="Unassembled WGS sequence"/>
</dbReference>
<name>A0ABU8XYI7_9PROT</name>
<gene>
    <name evidence="1" type="ORF">U1T56_22655</name>
</gene>
<comment type="caution">
    <text evidence="1">The sequence shown here is derived from an EMBL/GenBank/DDBJ whole genome shotgun (WGS) entry which is preliminary data.</text>
</comment>
<proteinExistence type="predicted"/>
<evidence type="ECO:0000313" key="1">
    <source>
        <dbReference type="EMBL" id="MEK0085966.1"/>
    </source>
</evidence>
<evidence type="ECO:0000313" key="2">
    <source>
        <dbReference type="Proteomes" id="UP001375743"/>
    </source>
</evidence>
<reference evidence="1 2" key="1">
    <citation type="submission" date="2024-01" db="EMBL/GenBank/DDBJ databases">
        <title>Multi-omics insights into the function and evolution of sodium benzoate biodegradation pathways in Benzoatithermus flavus gen. nov., sp. nov. from hot spring.</title>
        <authorList>
            <person name="Hu C.-J."/>
            <person name="Li W.-J."/>
        </authorList>
    </citation>
    <scope>NUCLEOTIDE SEQUENCE [LARGE SCALE GENOMIC DNA]</scope>
    <source>
        <strain evidence="1 2">SYSU G07066</strain>
    </source>
</reference>
<organism evidence="1 2">
    <name type="scientific">Benzoatithermus flavus</name>
    <dbReference type="NCBI Taxonomy" id="3108223"/>
    <lineage>
        <taxon>Bacteria</taxon>
        <taxon>Pseudomonadati</taxon>
        <taxon>Pseudomonadota</taxon>
        <taxon>Alphaproteobacteria</taxon>
        <taxon>Geminicoccales</taxon>
        <taxon>Geminicoccaceae</taxon>
        <taxon>Benzoatithermus</taxon>
    </lineage>
</organism>
<protein>
    <recommendedName>
        <fullName evidence="3">Lipoprotein</fullName>
    </recommendedName>
</protein>
<accession>A0ABU8XYI7</accession>